<dbReference type="AlphaFoldDB" id="A0A9X3YRG3"/>
<comment type="caution">
    <text evidence="3">The sequence shown here is derived from an EMBL/GenBank/DDBJ whole genome shotgun (WGS) entry which is preliminary data.</text>
</comment>
<dbReference type="SUPFAM" id="SSF143422">
    <property type="entry name" value="Transposase IS200-like"/>
    <property type="match status" value="1"/>
</dbReference>
<reference evidence="3" key="1">
    <citation type="submission" date="2023-02" db="EMBL/GenBank/DDBJ databases">
        <title>Tahibacter soli sp. nov. isolated from soil.</title>
        <authorList>
            <person name="Baek J.H."/>
            <person name="Lee J.K."/>
            <person name="Choi D.G."/>
            <person name="Jeon C.O."/>
        </authorList>
    </citation>
    <scope>NUCLEOTIDE SEQUENCE</scope>
    <source>
        <strain evidence="3">BL</strain>
    </source>
</reference>
<feature type="domain" description="Transposase IS200-like" evidence="2">
    <location>
        <begin position="54"/>
        <end position="226"/>
    </location>
</feature>
<feature type="compositionally biased region" description="Polar residues" evidence="1">
    <location>
        <begin position="14"/>
        <end position="30"/>
    </location>
</feature>
<keyword evidence="4" id="KW-1185">Reference proteome</keyword>
<dbReference type="GO" id="GO:0003677">
    <property type="term" value="F:DNA binding"/>
    <property type="evidence" value="ECO:0007669"/>
    <property type="project" value="InterPro"/>
</dbReference>
<accession>A0A9X3YRG3</accession>
<evidence type="ECO:0000256" key="1">
    <source>
        <dbReference type="SAM" id="MobiDB-lite"/>
    </source>
</evidence>
<organism evidence="3 4">
    <name type="scientific">Tahibacter soli</name>
    <dbReference type="NCBI Taxonomy" id="2983605"/>
    <lineage>
        <taxon>Bacteria</taxon>
        <taxon>Pseudomonadati</taxon>
        <taxon>Pseudomonadota</taxon>
        <taxon>Gammaproteobacteria</taxon>
        <taxon>Lysobacterales</taxon>
        <taxon>Rhodanobacteraceae</taxon>
        <taxon>Tahibacter</taxon>
    </lineage>
</organism>
<dbReference type="PANTHER" id="PTHR34322:SF2">
    <property type="entry name" value="TRANSPOSASE IS200-LIKE DOMAIN-CONTAINING PROTEIN"/>
    <property type="match status" value="1"/>
</dbReference>
<dbReference type="PANTHER" id="PTHR34322">
    <property type="entry name" value="TRANSPOSASE, Y1_TNP DOMAIN-CONTAINING"/>
    <property type="match status" value="1"/>
</dbReference>
<dbReference type="Proteomes" id="UP001139971">
    <property type="component" value="Unassembled WGS sequence"/>
</dbReference>
<dbReference type="RefSeq" id="WP_263541219.1">
    <property type="nucleotide sequence ID" value="NZ_JAOVZO020000020.1"/>
</dbReference>
<feature type="region of interest" description="Disordered" evidence="1">
    <location>
        <begin position="1"/>
        <end position="33"/>
    </location>
</feature>
<name>A0A9X3YRG3_9GAMM</name>
<dbReference type="GO" id="GO:0004803">
    <property type="term" value="F:transposase activity"/>
    <property type="evidence" value="ECO:0007669"/>
    <property type="project" value="InterPro"/>
</dbReference>
<dbReference type="Gene3D" id="3.30.70.1290">
    <property type="entry name" value="Transposase IS200-like"/>
    <property type="match status" value="1"/>
</dbReference>
<dbReference type="InterPro" id="IPR036515">
    <property type="entry name" value="Transposase_17_sf"/>
</dbReference>
<proteinExistence type="predicted"/>
<dbReference type="GO" id="GO:0006313">
    <property type="term" value="P:DNA transposition"/>
    <property type="evidence" value="ECO:0007669"/>
    <property type="project" value="InterPro"/>
</dbReference>
<evidence type="ECO:0000313" key="3">
    <source>
        <dbReference type="EMBL" id="MDC8015668.1"/>
    </source>
</evidence>
<dbReference type="EMBL" id="JAOVZO020000020">
    <property type="protein sequence ID" value="MDC8015668.1"/>
    <property type="molecule type" value="Genomic_DNA"/>
</dbReference>
<dbReference type="InterPro" id="IPR002686">
    <property type="entry name" value="Transposase_17"/>
</dbReference>
<evidence type="ECO:0000313" key="4">
    <source>
        <dbReference type="Proteomes" id="UP001139971"/>
    </source>
</evidence>
<sequence length="359" mass="39882">MLIVQDPHPVSPMSVASQSEESQPRTSRSPMLSARRESTLLRMTIARRYIVDAQASGTYHVVSRCVRRALLCGRDPLTGRDFSHRKNWIEKRIFALAARFAIGIYAYAVMSNHVHLVIQTNPASADARDAVDVLRRWFSVSRRAGDTEATIEARAQASAGNEARIAEYRARLASLSWFMRFLNESIARAANVEDGCTGRFWEGRFRCQALLDEAAVLSAMTYVDLNPVRAGNVATPEAAEHVSFRRRSDDMRRRAPDEPLSTVAGAGPALGVSAREYLLLVDETGRLLHAGKPGAIDRSLPSVVKRLGLSENAWLLQVRGTQSHYWRAIGLVDAMVDKAAELGQRWLKGLAFARRLETI</sequence>
<evidence type="ECO:0000259" key="2">
    <source>
        <dbReference type="SMART" id="SM01321"/>
    </source>
</evidence>
<gene>
    <name evidence="3" type="ORF">OD750_024340</name>
</gene>
<protein>
    <recommendedName>
        <fullName evidence="2">Transposase IS200-like domain-containing protein</fullName>
    </recommendedName>
</protein>
<dbReference type="SMART" id="SM01321">
    <property type="entry name" value="Y1_Tnp"/>
    <property type="match status" value="1"/>
</dbReference>